<accession>A0ABQ9TZB0</accession>
<dbReference type="EMBL" id="JASSZA010000018">
    <property type="protein sequence ID" value="KAK2089859.1"/>
    <property type="molecule type" value="Genomic_DNA"/>
</dbReference>
<protein>
    <submittedName>
        <fullName evidence="2">Uncharacterized protein</fullName>
    </submittedName>
</protein>
<dbReference type="Proteomes" id="UP001266305">
    <property type="component" value="Unassembled WGS sequence"/>
</dbReference>
<feature type="compositionally biased region" description="Basic residues" evidence="1">
    <location>
        <begin position="71"/>
        <end position="81"/>
    </location>
</feature>
<feature type="compositionally biased region" description="Pro residues" evidence="1">
    <location>
        <begin position="123"/>
        <end position="139"/>
    </location>
</feature>
<feature type="compositionally biased region" description="Low complexity" evidence="1">
    <location>
        <begin position="53"/>
        <end position="67"/>
    </location>
</feature>
<name>A0ABQ9TZB0_SAGOE</name>
<sequence length="232" mass="24878">MRQATFSAARGGFRGPEAEGPDIGRSARPAKRSPIHSPSSILPPRGPRGGCGARLLEGAQGAGRAAAPLPPRRRRRRRRRAGPLGPPWSPFRRLSCPAPRSRPTPDGQLPLTCLSRYSAISHPPPLPPPPTLLPTPPTLQTPAGDVTLARRRSSPPRRTAVPNQARRCLYVGGTHARSAFSALVTRPARPSPSFPAPALLWAPRRGLGAGSADRTGAERLFRRASWGSPREY</sequence>
<proteinExistence type="predicted"/>
<feature type="region of interest" description="Disordered" evidence="1">
    <location>
        <begin position="1"/>
        <end position="110"/>
    </location>
</feature>
<keyword evidence="3" id="KW-1185">Reference proteome</keyword>
<evidence type="ECO:0000313" key="2">
    <source>
        <dbReference type="EMBL" id="KAK2089859.1"/>
    </source>
</evidence>
<organism evidence="2 3">
    <name type="scientific">Saguinus oedipus</name>
    <name type="common">Cotton-top tamarin</name>
    <name type="synonym">Oedipomidas oedipus</name>
    <dbReference type="NCBI Taxonomy" id="9490"/>
    <lineage>
        <taxon>Eukaryota</taxon>
        <taxon>Metazoa</taxon>
        <taxon>Chordata</taxon>
        <taxon>Craniata</taxon>
        <taxon>Vertebrata</taxon>
        <taxon>Euteleostomi</taxon>
        <taxon>Mammalia</taxon>
        <taxon>Eutheria</taxon>
        <taxon>Euarchontoglires</taxon>
        <taxon>Primates</taxon>
        <taxon>Haplorrhini</taxon>
        <taxon>Platyrrhini</taxon>
        <taxon>Cebidae</taxon>
        <taxon>Callitrichinae</taxon>
        <taxon>Saguinus</taxon>
    </lineage>
</organism>
<reference evidence="2 3" key="1">
    <citation type="submission" date="2023-05" db="EMBL/GenBank/DDBJ databases">
        <title>B98-5 Cell Line De Novo Hybrid Assembly: An Optical Mapping Approach.</title>
        <authorList>
            <person name="Kananen K."/>
            <person name="Auerbach J.A."/>
            <person name="Kautto E."/>
            <person name="Blachly J.S."/>
        </authorList>
    </citation>
    <scope>NUCLEOTIDE SEQUENCE [LARGE SCALE GENOMIC DNA]</scope>
    <source>
        <strain evidence="2">B95-8</strain>
        <tissue evidence="2">Cell line</tissue>
    </source>
</reference>
<evidence type="ECO:0000313" key="3">
    <source>
        <dbReference type="Proteomes" id="UP001266305"/>
    </source>
</evidence>
<feature type="region of interest" description="Disordered" evidence="1">
    <location>
        <begin position="123"/>
        <end position="161"/>
    </location>
</feature>
<evidence type="ECO:0000256" key="1">
    <source>
        <dbReference type="SAM" id="MobiDB-lite"/>
    </source>
</evidence>
<gene>
    <name evidence="2" type="ORF">P7K49_032525</name>
</gene>
<comment type="caution">
    <text evidence="2">The sequence shown here is derived from an EMBL/GenBank/DDBJ whole genome shotgun (WGS) entry which is preliminary data.</text>
</comment>